<organism evidence="1 2">
    <name type="scientific">Candidatus Nitrosocosmicus arcticus</name>
    <dbReference type="NCBI Taxonomy" id="2035267"/>
    <lineage>
        <taxon>Archaea</taxon>
        <taxon>Nitrososphaerota</taxon>
        <taxon>Nitrososphaeria</taxon>
        <taxon>Nitrososphaerales</taxon>
        <taxon>Nitrososphaeraceae</taxon>
        <taxon>Candidatus Nitrosocosmicus</taxon>
    </lineage>
</organism>
<dbReference type="RefSeq" id="WP_144731910.1">
    <property type="nucleotide sequence ID" value="NZ_ML675585.1"/>
</dbReference>
<gene>
    <name evidence="1" type="ORF">NARC_90082</name>
</gene>
<protein>
    <submittedName>
        <fullName evidence="1">Uncharacterized protein</fullName>
    </submittedName>
</protein>
<sequence>MLVKINRINEAENKVNVTLLDIDDLGSVIPVKEFDLNILSNDESIVNMLKTSVHAIIFTEDFDNAIGSTIISAINLTDDELNQEKEKMIKAANDKIKKSE</sequence>
<evidence type="ECO:0000313" key="1">
    <source>
        <dbReference type="EMBL" id="TVP40176.1"/>
    </source>
</evidence>
<comment type="caution">
    <text evidence="1">The sequence shown here is derived from an EMBL/GenBank/DDBJ whole genome shotgun (WGS) entry which is preliminary data.</text>
</comment>
<dbReference type="OrthoDB" id="11810at2157"/>
<dbReference type="EMBL" id="VOAH01000009">
    <property type="protein sequence ID" value="TVP40176.1"/>
    <property type="molecule type" value="Genomic_DNA"/>
</dbReference>
<dbReference type="Proteomes" id="UP000315289">
    <property type="component" value="Unassembled WGS sequence"/>
</dbReference>
<keyword evidence="2" id="KW-1185">Reference proteome</keyword>
<evidence type="ECO:0000313" key="2">
    <source>
        <dbReference type="Proteomes" id="UP000315289"/>
    </source>
</evidence>
<name>A0A557SU96_9ARCH</name>
<dbReference type="AlphaFoldDB" id="A0A557SU96"/>
<accession>A0A557SU96</accession>
<proteinExistence type="predicted"/>
<reference evidence="1 2" key="1">
    <citation type="journal article" date="2019" name="Front. Microbiol.">
        <title>Ammonia Oxidation by the Arctic Terrestrial Thaumarchaeote Candidatus Nitrosocosmicus arcticus Is Stimulated by Increasing Temperatures.</title>
        <authorList>
            <person name="Alves R.J.E."/>
            <person name="Kerou M."/>
            <person name="Zappe A."/>
            <person name="Bittner R."/>
            <person name="Abby S.S."/>
            <person name="Schmidt H.A."/>
            <person name="Pfeifer K."/>
            <person name="Schleper C."/>
        </authorList>
    </citation>
    <scope>NUCLEOTIDE SEQUENCE [LARGE SCALE GENOMIC DNA]</scope>
    <source>
        <strain evidence="1 2">Kfb</strain>
    </source>
</reference>